<proteinExistence type="predicted"/>
<comment type="caution">
    <text evidence="1">The sequence shown here is derived from an EMBL/GenBank/DDBJ whole genome shotgun (WGS) entry which is preliminary data.</text>
</comment>
<accession>A0ACB9LVC0</accession>
<name>A0ACB9LVC0_BAUVA</name>
<sequence length="534" mass="60211">MDEKIDTAEKKVLVDIVKLLQKRGIKGSQGGWKEFLNSYDRKFGASLSDPTKRSHEVLAAFIKTFSKEDDLKFIGNVLRRHSNQEILEQLKEKSYDTSEQRLVQVTLRHPLYPLDYSFASLDEDWVIINLKKKSKVMRSTAMVAVDCEMVLCEDGTEAVVKVCVVDRNSEVKLHEFVKPSKAIADYRTEITGISAQDLEGITCSLADIQKSMKKLLSNGTILVGHSLHNDLHALKLDYVRVIDTSYIFQCSDGPIHKRPSLNNLCKAVLGYEVRKKCAPHNCLDDAHAAMKLVLAMIEQGVDKLTPLVQEHILECEMTKLLIHNIPTSVKSDELHKVVPGDFTMEVKPSKKVHGDKYSAIAIFSNQREADDAYESVEGSEEKDSSGRRQKLVTFQLSTGVTTSIYVRKMVPEGPHVQSRNKRALQVDETFVVCKKVKNDHKTDESATTASNQCDAHLNEIKARNGRVKKSDEVDESSMTASNQSDAHLNEIKALNERLKKIDEENESLRQQLKQKDFEISVLNKMVSNLRKGTK</sequence>
<evidence type="ECO:0000313" key="2">
    <source>
        <dbReference type="Proteomes" id="UP000828941"/>
    </source>
</evidence>
<gene>
    <name evidence="1" type="ORF">L6164_027851</name>
</gene>
<dbReference type="Proteomes" id="UP000828941">
    <property type="component" value="Chromosome 11"/>
</dbReference>
<reference evidence="1 2" key="1">
    <citation type="journal article" date="2022" name="DNA Res.">
        <title>Chromosomal-level genome assembly of the orchid tree Bauhinia variegata (Leguminosae; Cercidoideae) supports the allotetraploid origin hypothesis of Bauhinia.</title>
        <authorList>
            <person name="Zhong Y."/>
            <person name="Chen Y."/>
            <person name="Zheng D."/>
            <person name="Pang J."/>
            <person name="Liu Y."/>
            <person name="Luo S."/>
            <person name="Meng S."/>
            <person name="Qian L."/>
            <person name="Wei D."/>
            <person name="Dai S."/>
            <person name="Zhou R."/>
        </authorList>
    </citation>
    <scope>NUCLEOTIDE SEQUENCE [LARGE SCALE GENOMIC DNA]</scope>
    <source>
        <strain evidence="1">BV-YZ2020</strain>
    </source>
</reference>
<protein>
    <submittedName>
        <fullName evidence="1">Uncharacterized protein</fullName>
    </submittedName>
</protein>
<keyword evidence="2" id="KW-1185">Reference proteome</keyword>
<evidence type="ECO:0000313" key="1">
    <source>
        <dbReference type="EMBL" id="KAI4314997.1"/>
    </source>
</evidence>
<dbReference type="EMBL" id="CM039436">
    <property type="protein sequence ID" value="KAI4314997.1"/>
    <property type="molecule type" value="Genomic_DNA"/>
</dbReference>
<organism evidence="1 2">
    <name type="scientific">Bauhinia variegata</name>
    <name type="common">Purple orchid tree</name>
    <name type="synonym">Phanera variegata</name>
    <dbReference type="NCBI Taxonomy" id="167791"/>
    <lineage>
        <taxon>Eukaryota</taxon>
        <taxon>Viridiplantae</taxon>
        <taxon>Streptophyta</taxon>
        <taxon>Embryophyta</taxon>
        <taxon>Tracheophyta</taxon>
        <taxon>Spermatophyta</taxon>
        <taxon>Magnoliopsida</taxon>
        <taxon>eudicotyledons</taxon>
        <taxon>Gunneridae</taxon>
        <taxon>Pentapetalae</taxon>
        <taxon>rosids</taxon>
        <taxon>fabids</taxon>
        <taxon>Fabales</taxon>
        <taxon>Fabaceae</taxon>
        <taxon>Cercidoideae</taxon>
        <taxon>Cercideae</taxon>
        <taxon>Bauhiniinae</taxon>
        <taxon>Bauhinia</taxon>
    </lineage>
</organism>